<dbReference type="AlphaFoldDB" id="V9W1J9"/>
<reference evidence="1 2" key="1">
    <citation type="journal article" date="2014" name="PLoS ONE">
        <title>How to Kill the Honey Bee Larva: Genomic Potential and Virulence Mechanisms of Paenibacillus larvae.</title>
        <authorList>
            <person name="Djukic M."/>
            <person name="Brzuszkiewicz E."/>
            <person name="Funfhaus A."/>
            <person name="Voss J."/>
            <person name="Gollnow K."/>
            <person name="Poppinga L."/>
            <person name="Liesegang H."/>
            <person name="Garcia-Gonzalez E."/>
            <person name="Genersch E."/>
            <person name="Daniel R."/>
        </authorList>
    </citation>
    <scope>NUCLEOTIDE SEQUENCE [LARGE SCALE GENOMIC DNA]</scope>
    <source>
        <strain evidence="1 2">DSM 25430</strain>
    </source>
</reference>
<protein>
    <submittedName>
        <fullName evidence="1">Uncharacterized protein</fullName>
    </submittedName>
</protein>
<proteinExistence type="predicted"/>
<accession>V9W1J9</accession>
<dbReference type="KEGG" id="plv:ERIC2_c10431"/>
<dbReference type="Proteomes" id="UP000029431">
    <property type="component" value="Chromosome"/>
</dbReference>
<dbReference type="HOGENOM" id="CLU_2881593_0_0_9"/>
<dbReference type="EMBL" id="CP003355">
    <property type="protein sequence ID" value="AHD04876.1"/>
    <property type="molecule type" value="Genomic_DNA"/>
</dbReference>
<name>V9W1J9_9BACL</name>
<evidence type="ECO:0000313" key="1">
    <source>
        <dbReference type="EMBL" id="AHD04876.1"/>
    </source>
</evidence>
<organism evidence="1 2">
    <name type="scientific">Paenibacillus larvae subsp. larvae DSM 25430</name>
    <dbReference type="NCBI Taxonomy" id="697284"/>
    <lineage>
        <taxon>Bacteria</taxon>
        <taxon>Bacillati</taxon>
        <taxon>Bacillota</taxon>
        <taxon>Bacilli</taxon>
        <taxon>Bacillales</taxon>
        <taxon>Paenibacillaceae</taxon>
        <taxon>Paenibacillus</taxon>
    </lineage>
</organism>
<sequence length="63" mass="7557">MNKFKIDYWRKHLRITTNTVIPKLGTSVKMEMTGCTFPKQFDILKMRDISPLMILILMRTTYF</sequence>
<evidence type="ECO:0000313" key="2">
    <source>
        <dbReference type="Proteomes" id="UP000029431"/>
    </source>
</evidence>
<gene>
    <name evidence="1" type="ORF">ERIC2_c10431</name>
</gene>
<keyword evidence="2" id="KW-1185">Reference proteome</keyword>